<proteinExistence type="predicted"/>
<keyword evidence="3" id="KW-1185">Reference proteome</keyword>
<dbReference type="RefSeq" id="WP_046521173.1">
    <property type="nucleotide sequence ID" value="NZ_LAVS01000090.1"/>
</dbReference>
<name>A0A3P3QMR4_9GAMM</name>
<organism evidence="2 3">
    <name type="scientific">Rheinheimera mesophila</name>
    <dbReference type="NCBI Taxonomy" id="1547515"/>
    <lineage>
        <taxon>Bacteria</taxon>
        <taxon>Pseudomonadati</taxon>
        <taxon>Pseudomonadota</taxon>
        <taxon>Gammaproteobacteria</taxon>
        <taxon>Chromatiales</taxon>
        <taxon>Chromatiaceae</taxon>
        <taxon>Rheinheimera</taxon>
    </lineage>
</organism>
<reference evidence="2 3" key="1">
    <citation type="submission" date="2018-11" db="EMBL/GenBank/DDBJ databases">
        <title>Draft genome analysis of Rheinheimera mesophila isolated from an industrial waste site.</title>
        <authorList>
            <person name="Yu Q."/>
            <person name="Qi Y."/>
            <person name="Zhang H."/>
            <person name="Lu Y."/>
            <person name="Pu J."/>
        </authorList>
    </citation>
    <scope>NUCLEOTIDE SEQUENCE [LARGE SCALE GENOMIC DNA]</scope>
    <source>
        <strain evidence="2 3">IITR13</strain>
    </source>
</reference>
<evidence type="ECO:0000313" key="3">
    <source>
        <dbReference type="Proteomes" id="UP000276260"/>
    </source>
</evidence>
<dbReference type="AlphaFoldDB" id="A0A3P3QMR4"/>
<feature type="compositionally biased region" description="Gly residues" evidence="1">
    <location>
        <begin position="67"/>
        <end position="77"/>
    </location>
</feature>
<comment type="caution">
    <text evidence="2">The sequence shown here is derived from an EMBL/GenBank/DDBJ whole genome shotgun (WGS) entry which is preliminary data.</text>
</comment>
<feature type="region of interest" description="Disordered" evidence="1">
    <location>
        <begin position="57"/>
        <end position="77"/>
    </location>
</feature>
<dbReference type="EMBL" id="RRCF01000001">
    <property type="protein sequence ID" value="RRJ22537.1"/>
    <property type="molecule type" value="Genomic_DNA"/>
</dbReference>
<protein>
    <submittedName>
        <fullName evidence="2">Uncharacterized protein</fullName>
    </submittedName>
</protein>
<sequence length="77" mass="7614">MQINANTPSLTAAPSAQTVTSKAQANATPANVSPPVSDTVTLSAEAKAKLAIEQQASLATGSTVTPLGGGWGNEPPK</sequence>
<feature type="region of interest" description="Disordered" evidence="1">
    <location>
        <begin position="1"/>
        <end position="38"/>
    </location>
</feature>
<accession>A0A3P3QMR4</accession>
<dbReference type="Proteomes" id="UP000276260">
    <property type="component" value="Unassembled WGS sequence"/>
</dbReference>
<gene>
    <name evidence="2" type="ORF">EIK76_00175</name>
</gene>
<evidence type="ECO:0000313" key="2">
    <source>
        <dbReference type="EMBL" id="RRJ22537.1"/>
    </source>
</evidence>
<evidence type="ECO:0000256" key="1">
    <source>
        <dbReference type="SAM" id="MobiDB-lite"/>
    </source>
</evidence>